<comment type="caution">
    <text evidence="8">The sequence shown here is derived from an EMBL/GenBank/DDBJ whole genome shotgun (WGS) entry which is preliminary data.</text>
</comment>
<evidence type="ECO:0000256" key="7">
    <source>
        <dbReference type="SAM" id="Phobius"/>
    </source>
</evidence>
<comment type="subcellular location">
    <subcellularLocation>
        <location evidence="1">Endomembrane system</location>
        <topology evidence="1">Multi-pass membrane protein</topology>
    </subcellularLocation>
</comment>
<evidence type="ECO:0000313" key="8">
    <source>
        <dbReference type="EMBL" id="GAG37494.1"/>
    </source>
</evidence>
<keyword evidence="4 7" id="KW-0812">Transmembrane</keyword>
<feature type="transmembrane region" description="Helical" evidence="7">
    <location>
        <begin position="95"/>
        <end position="120"/>
    </location>
</feature>
<keyword evidence="6 7" id="KW-0472">Membrane</keyword>
<evidence type="ECO:0000256" key="1">
    <source>
        <dbReference type="ARBA" id="ARBA00004127"/>
    </source>
</evidence>
<feature type="transmembrane region" description="Helical" evidence="7">
    <location>
        <begin position="20"/>
        <end position="39"/>
    </location>
</feature>
<evidence type="ECO:0000256" key="6">
    <source>
        <dbReference type="ARBA" id="ARBA00023136"/>
    </source>
</evidence>
<keyword evidence="3" id="KW-0813">Transport</keyword>
<evidence type="ECO:0000256" key="2">
    <source>
        <dbReference type="ARBA" id="ARBA00005697"/>
    </source>
</evidence>
<dbReference type="GO" id="GO:0005886">
    <property type="term" value="C:plasma membrane"/>
    <property type="evidence" value="ECO:0007669"/>
    <property type="project" value="TreeGrafter"/>
</dbReference>
<dbReference type="InterPro" id="IPR045018">
    <property type="entry name" value="Azg-like"/>
</dbReference>
<dbReference type="GO" id="GO:0005345">
    <property type="term" value="F:purine nucleobase transmembrane transporter activity"/>
    <property type="evidence" value="ECO:0007669"/>
    <property type="project" value="TreeGrafter"/>
</dbReference>
<feature type="non-terminal residue" evidence="8">
    <location>
        <position position="180"/>
    </location>
</feature>
<proteinExistence type="inferred from homology"/>
<name>X0X2T0_9ZZZZ</name>
<dbReference type="PANTHER" id="PTHR43337:SF1">
    <property type="entry name" value="XANTHINE_URACIL PERMEASE C887.17-RELATED"/>
    <property type="match status" value="1"/>
</dbReference>
<dbReference type="EMBL" id="BARS01045872">
    <property type="protein sequence ID" value="GAG37494.1"/>
    <property type="molecule type" value="Genomic_DNA"/>
</dbReference>
<comment type="similarity">
    <text evidence="2">Belongs to the nucleobase:cation symporter-2 (NCS2) (TC 2.A.40) family. Azg-like subfamily.</text>
</comment>
<accession>X0X2T0</accession>
<protein>
    <recommendedName>
        <fullName evidence="9">Guanine permease</fullName>
    </recommendedName>
</protein>
<dbReference type="PANTHER" id="PTHR43337">
    <property type="entry name" value="XANTHINE/URACIL PERMEASE C887.17-RELATED"/>
    <property type="match status" value="1"/>
</dbReference>
<evidence type="ECO:0008006" key="9">
    <source>
        <dbReference type="Google" id="ProtNLM"/>
    </source>
</evidence>
<evidence type="ECO:0000256" key="5">
    <source>
        <dbReference type="ARBA" id="ARBA00022989"/>
    </source>
</evidence>
<dbReference type="GO" id="GO:0012505">
    <property type="term" value="C:endomembrane system"/>
    <property type="evidence" value="ECO:0007669"/>
    <property type="project" value="UniProtKB-SubCell"/>
</dbReference>
<gene>
    <name evidence="8" type="ORF">S01H1_69128</name>
</gene>
<feature type="transmembrane region" description="Helical" evidence="7">
    <location>
        <begin position="51"/>
        <end position="75"/>
    </location>
</feature>
<organism evidence="8">
    <name type="scientific">marine sediment metagenome</name>
    <dbReference type="NCBI Taxonomy" id="412755"/>
    <lineage>
        <taxon>unclassified sequences</taxon>
        <taxon>metagenomes</taxon>
        <taxon>ecological metagenomes</taxon>
    </lineage>
</organism>
<dbReference type="Pfam" id="PF00860">
    <property type="entry name" value="Xan_ur_permease"/>
    <property type="match status" value="1"/>
</dbReference>
<evidence type="ECO:0000256" key="4">
    <source>
        <dbReference type="ARBA" id="ARBA00022692"/>
    </source>
</evidence>
<dbReference type="InterPro" id="IPR006043">
    <property type="entry name" value="NCS2"/>
</dbReference>
<reference evidence="8" key="1">
    <citation type="journal article" date="2014" name="Front. Microbiol.">
        <title>High frequency of phylogenetically diverse reductive dehalogenase-homologous genes in deep subseafloor sedimentary metagenomes.</title>
        <authorList>
            <person name="Kawai M."/>
            <person name="Futagami T."/>
            <person name="Toyoda A."/>
            <person name="Takaki Y."/>
            <person name="Nishi S."/>
            <person name="Hori S."/>
            <person name="Arai W."/>
            <person name="Tsubouchi T."/>
            <person name="Morono Y."/>
            <person name="Uchiyama I."/>
            <person name="Ito T."/>
            <person name="Fujiyama A."/>
            <person name="Inagaki F."/>
            <person name="Takami H."/>
        </authorList>
    </citation>
    <scope>NUCLEOTIDE SEQUENCE</scope>
    <source>
        <strain evidence="8">Expedition CK06-06</strain>
    </source>
</reference>
<keyword evidence="5 7" id="KW-1133">Transmembrane helix</keyword>
<evidence type="ECO:0000256" key="3">
    <source>
        <dbReference type="ARBA" id="ARBA00022448"/>
    </source>
</evidence>
<dbReference type="AlphaFoldDB" id="X0X2T0"/>
<feature type="transmembrane region" description="Helical" evidence="7">
    <location>
        <begin position="132"/>
        <end position="149"/>
    </location>
</feature>
<sequence length="180" mass="19012">MLDRLFKIKESGSTIRTEIIAGITTFMTMAYIIFVNPAILSQGAKMDFNAVMVATCLSAAVATLLMALLANYPIAQAPGMGINALFSFEICASMGVPWPIALGIVFLSGSLFLLLTLVKIREVIFDAIPEGIKYGIATGIGIFIAFIGLKEAGIVISNPATFVTMGDLSSPPTLLAIFGL</sequence>